<protein>
    <submittedName>
        <fullName evidence="2">Reactive intermediate/imine deaminase</fullName>
    </submittedName>
</protein>
<dbReference type="RefSeq" id="WP_203758600.1">
    <property type="nucleotide sequence ID" value="NZ_BONK01000021.1"/>
</dbReference>
<comment type="similarity">
    <text evidence="1">Belongs to the RutC family.</text>
</comment>
<evidence type="ECO:0000256" key="1">
    <source>
        <dbReference type="ARBA" id="ARBA00010552"/>
    </source>
</evidence>
<dbReference type="PANTHER" id="PTHR11803">
    <property type="entry name" value="2-IMINOBUTANOATE/2-IMINOPROPANOATE DEAMINASE RIDA"/>
    <property type="match status" value="1"/>
</dbReference>
<dbReference type="AlphaFoldDB" id="A0A919P8M2"/>
<reference evidence="2" key="1">
    <citation type="submission" date="2021-01" db="EMBL/GenBank/DDBJ databases">
        <title>Whole genome shotgun sequence of Cellulomonas chitinilytica NBRC 110799.</title>
        <authorList>
            <person name="Komaki H."/>
            <person name="Tamura T."/>
        </authorList>
    </citation>
    <scope>NUCLEOTIDE SEQUENCE</scope>
    <source>
        <strain evidence="2">NBRC 110799</strain>
    </source>
</reference>
<dbReference type="Pfam" id="PF01042">
    <property type="entry name" value="Ribonuc_L-PSP"/>
    <property type="match status" value="1"/>
</dbReference>
<dbReference type="GO" id="GO:0005829">
    <property type="term" value="C:cytosol"/>
    <property type="evidence" value="ECO:0007669"/>
    <property type="project" value="TreeGrafter"/>
</dbReference>
<sequence>MTRTTVTAPSAPAAVGPYSHAATAGGLLFLSGQTPIDPTTGRLVDGDVAVQTRRALDNLDAVLRAAGGGLDDVVKVNVYLTSMDDFAAMNQAYADVFTEPFPARTTVAVAGLPLGARVEVEAVAAIDR</sequence>
<evidence type="ECO:0000313" key="2">
    <source>
        <dbReference type="EMBL" id="GIG23596.1"/>
    </source>
</evidence>
<dbReference type="SUPFAM" id="SSF55298">
    <property type="entry name" value="YjgF-like"/>
    <property type="match status" value="1"/>
</dbReference>
<dbReference type="EMBL" id="BONK01000021">
    <property type="protein sequence ID" value="GIG23596.1"/>
    <property type="molecule type" value="Genomic_DNA"/>
</dbReference>
<comment type="caution">
    <text evidence="2">The sequence shown here is derived from an EMBL/GenBank/DDBJ whole genome shotgun (WGS) entry which is preliminary data.</text>
</comment>
<organism evidence="2 3">
    <name type="scientific">Cellulomonas chitinilytica</name>
    <dbReference type="NCBI Taxonomy" id="398759"/>
    <lineage>
        <taxon>Bacteria</taxon>
        <taxon>Bacillati</taxon>
        <taxon>Actinomycetota</taxon>
        <taxon>Actinomycetes</taxon>
        <taxon>Micrococcales</taxon>
        <taxon>Cellulomonadaceae</taxon>
        <taxon>Cellulomonas</taxon>
    </lineage>
</organism>
<dbReference type="Gene3D" id="3.30.1330.40">
    <property type="entry name" value="RutC-like"/>
    <property type="match status" value="1"/>
</dbReference>
<dbReference type="GO" id="GO:0019239">
    <property type="term" value="F:deaminase activity"/>
    <property type="evidence" value="ECO:0007669"/>
    <property type="project" value="TreeGrafter"/>
</dbReference>
<dbReference type="CDD" id="cd00448">
    <property type="entry name" value="YjgF_YER057c_UK114_family"/>
    <property type="match status" value="1"/>
</dbReference>
<dbReference type="InterPro" id="IPR035959">
    <property type="entry name" value="RutC-like_sf"/>
</dbReference>
<keyword evidence="3" id="KW-1185">Reference proteome</keyword>
<dbReference type="NCBIfam" id="TIGR00004">
    <property type="entry name" value="Rid family detoxifying hydrolase"/>
    <property type="match status" value="1"/>
</dbReference>
<name>A0A919P8M2_9CELL</name>
<accession>A0A919P8M2</accession>
<dbReference type="InterPro" id="IPR006056">
    <property type="entry name" value="RidA"/>
</dbReference>
<dbReference type="Proteomes" id="UP000632740">
    <property type="component" value="Unassembled WGS sequence"/>
</dbReference>
<proteinExistence type="inferred from homology"/>
<evidence type="ECO:0000313" key="3">
    <source>
        <dbReference type="Proteomes" id="UP000632740"/>
    </source>
</evidence>
<dbReference type="PANTHER" id="PTHR11803:SF58">
    <property type="entry name" value="PROTEIN HMF1-RELATED"/>
    <property type="match status" value="1"/>
</dbReference>
<gene>
    <name evidence="2" type="primary">yjgF</name>
    <name evidence="2" type="ORF">Cch01nite_43200</name>
</gene>
<dbReference type="FunFam" id="3.30.1330.40:FF:000001">
    <property type="entry name" value="L-PSP family endoribonuclease"/>
    <property type="match status" value="1"/>
</dbReference>
<dbReference type="InterPro" id="IPR006175">
    <property type="entry name" value="YjgF/YER057c/UK114"/>
</dbReference>